<dbReference type="InterPro" id="IPR011330">
    <property type="entry name" value="Glyco_hydro/deAcase_b/a-brl"/>
</dbReference>
<gene>
    <name evidence="1" type="ORF">UFOPK1495_01381</name>
</gene>
<proteinExistence type="predicted"/>
<dbReference type="SUPFAM" id="SSF88713">
    <property type="entry name" value="Glycoside hydrolase/deacetylase"/>
    <property type="match status" value="1"/>
</dbReference>
<protein>
    <submittedName>
        <fullName evidence="1">Unannotated protein</fullName>
    </submittedName>
</protein>
<sequence>MIENAVFELRPGVTEMYVHPATDTPELRAIGTDWASRVDDLHLVCHDSRLRTLLERSGAVLIGYRELRELQRAG</sequence>
<evidence type="ECO:0000313" key="1">
    <source>
        <dbReference type="EMBL" id="CAB4559095.1"/>
    </source>
</evidence>
<organism evidence="1">
    <name type="scientific">freshwater metagenome</name>
    <dbReference type="NCBI Taxonomy" id="449393"/>
    <lineage>
        <taxon>unclassified sequences</taxon>
        <taxon>metagenomes</taxon>
        <taxon>ecological metagenomes</taxon>
    </lineage>
</organism>
<dbReference type="AlphaFoldDB" id="A0A6J6D716"/>
<dbReference type="Gene3D" id="3.20.20.370">
    <property type="entry name" value="Glycoside hydrolase/deacetylase"/>
    <property type="match status" value="1"/>
</dbReference>
<reference evidence="1" key="1">
    <citation type="submission" date="2020-05" db="EMBL/GenBank/DDBJ databases">
        <authorList>
            <person name="Chiriac C."/>
            <person name="Salcher M."/>
            <person name="Ghai R."/>
            <person name="Kavagutti S V."/>
        </authorList>
    </citation>
    <scope>NUCLEOTIDE SEQUENCE</scope>
</reference>
<dbReference type="EMBL" id="CAEZSU010000163">
    <property type="protein sequence ID" value="CAB4559095.1"/>
    <property type="molecule type" value="Genomic_DNA"/>
</dbReference>
<name>A0A6J6D716_9ZZZZ</name>
<dbReference type="GO" id="GO:0005975">
    <property type="term" value="P:carbohydrate metabolic process"/>
    <property type="evidence" value="ECO:0007669"/>
    <property type="project" value="InterPro"/>
</dbReference>
<accession>A0A6J6D716</accession>